<dbReference type="Proteomes" id="UP000000366">
    <property type="component" value="Chromosome"/>
</dbReference>
<evidence type="ECO:0000256" key="3">
    <source>
        <dbReference type="SAM" id="SignalP"/>
    </source>
</evidence>
<dbReference type="HOGENOM" id="CLU_873796_0_0_4"/>
<feature type="chain" id="PRO_5002645603" description="Transmembrane protein" evidence="3">
    <location>
        <begin position="21"/>
        <end position="318"/>
    </location>
</feature>
<protein>
    <recommendedName>
        <fullName evidence="6">Transmembrane protein</fullName>
    </recommendedName>
</protein>
<name>A2SM06_METPP</name>
<evidence type="ECO:0000256" key="2">
    <source>
        <dbReference type="SAM" id="Phobius"/>
    </source>
</evidence>
<dbReference type="EMBL" id="CP000555">
    <property type="protein sequence ID" value="ABM96595.1"/>
    <property type="molecule type" value="Genomic_DNA"/>
</dbReference>
<gene>
    <name evidence="4" type="ordered locus">Mpe_A3642</name>
</gene>
<dbReference type="AlphaFoldDB" id="A2SM06"/>
<keyword evidence="3" id="KW-0732">Signal</keyword>
<evidence type="ECO:0000313" key="5">
    <source>
        <dbReference type="Proteomes" id="UP000000366"/>
    </source>
</evidence>
<evidence type="ECO:0008006" key="6">
    <source>
        <dbReference type="Google" id="ProtNLM"/>
    </source>
</evidence>
<dbReference type="STRING" id="420662.Mpe_A3642"/>
<keyword evidence="2" id="KW-0812">Transmembrane</keyword>
<evidence type="ECO:0000313" key="4">
    <source>
        <dbReference type="EMBL" id="ABM96595.1"/>
    </source>
</evidence>
<feature type="signal peptide" evidence="3">
    <location>
        <begin position="1"/>
        <end position="20"/>
    </location>
</feature>
<proteinExistence type="predicted"/>
<dbReference type="KEGG" id="mpt:Mpe_A3642"/>
<keyword evidence="2" id="KW-0472">Membrane</keyword>
<keyword evidence="5" id="KW-1185">Reference proteome</keyword>
<keyword evidence="2" id="KW-1133">Transmembrane helix</keyword>
<accession>A2SM06</accession>
<reference evidence="4 5" key="1">
    <citation type="journal article" date="2007" name="J. Bacteriol.">
        <title>Whole-genome analysis of the methyl tert-butyl ether-degrading beta-proteobacterium Methylibium petroleiphilum PM1.</title>
        <authorList>
            <person name="Kane S.R."/>
            <person name="Chakicherla A.Y."/>
            <person name="Chain P.S.G."/>
            <person name="Schmidt R."/>
            <person name="Shin M.W."/>
            <person name="Legler T.C."/>
            <person name="Scow K.M."/>
            <person name="Larimer F.W."/>
            <person name="Lucas S.M."/>
            <person name="Richardson P.M."/>
            <person name="Hristova K.R."/>
        </authorList>
    </citation>
    <scope>NUCLEOTIDE SEQUENCE [LARGE SCALE GENOMIC DNA]</scope>
    <source>
        <strain evidence="5">ATCC BAA-1232 / LMG 22953 / PM1</strain>
    </source>
</reference>
<sequence>MLLLAALAAAIALPLSLRTATDTAFTLTANTDVLSVEPLCDQELVWDLGRAEAVALGAGAAAPGRATSATSVHLRGGARAVLERRPDGLWRIDLTRGPLHARCIAQTGQPAVVVTVDDQVLELPTDPAKGPRALSVRTTRPAAAGPQKDEDDKPSGTVLLLSGRVVLGELLRHGGGWQQTTSPLLREGKLEARTREPFTDRSVPVIEEALDAGSRVDTHACLMHAEAPAQLACLGTTPVSATGIVYDNKDRALDVKLHVTTARIGIAQHGGEQRAVAVTWWNRFVSLQFVQMFAATLLLLGTLAQTVTTLPGLFRPAP</sequence>
<evidence type="ECO:0000256" key="1">
    <source>
        <dbReference type="SAM" id="MobiDB-lite"/>
    </source>
</evidence>
<feature type="transmembrane region" description="Helical" evidence="2">
    <location>
        <begin position="292"/>
        <end position="314"/>
    </location>
</feature>
<organism evidence="4 5">
    <name type="scientific">Methylibium petroleiphilum (strain ATCC BAA-1232 / LMG 22953 / PM1)</name>
    <dbReference type="NCBI Taxonomy" id="420662"/>
    <lineage>
        <taxon>Bacteria</taxon>
        <taxon>Pseudomonadati</taxon>
        <taxon>Pseudomonadota</taxon>
        <taxon>Betaproteobacteria</taxon>
        <taxon>Burkholderiales</taxon>
        <taxon>Sphaerotilaceae</taxon>
        <taxon>Methylibium</taxon>
    </lineage>
</organism>
<feature type="region of interest" description="Disordered" evidence="1">
    <location>
        <begin position="124"/>
        <end position="156"/>
    </location>
</feature>